<organism evidence="2 3">
    <name type="scientific">Albugo candida</name>
    <dbReference type="NCBI Taxonomy" id="65357"/>
    <lineage>
        <taxon>Eukaryota</taxon>
        <taxon>Sar</taxon>
        <taxon>Stramenopiles</taxon>
        <taxon>Oomycota</taxon>
        <taxon>Peronosporomycetes</taxon>
        <taxon>Albuginales</taxon>
        <taxon>Albuginaceae</taxon>
        <taxon>Albugo</taxon>
    </lineage>
</organism>
<evidence type="ECO:0000313" key="2">
    <source>
        <dbReference type="EMBL" id="CCI45272.1"/>
    </source>
</evidence>
<dbReference type="Proteomes" id="UP000053237">
    <property type="component" value="Unassembled WGS sequence"/>
</dbReference>
<dbReference type="Gene3D" id="3.40.50.300">
    <property type="entry name" value="P-loop containing nucleotide triphosphate hydrolases"/>
    <property type="match status" value="1"/>
</dbReference>
<dbReference type="InterPro" id="IPR038727">
    <property type="entry name" value="NadR/Ttd14_AAA_dom"/>
</dbReference>
<proteinExistence type="predicted"/>
<dbReference type="InterPro" id="IPR027417">
    <property type="entry name" value="P-loop_NTPase"/>
</dbReference>
<evidence type="ECO:0000313" key="3">
    <source>
        <dbReference type="Proteomes" id="UP000053237"/>
    </source>
</evidence>
<evidence type="ECO:0000259" key="1">
    <source>
        <dbReference type="Pfam" id="PF13521"/>
    </source>
</evidence>
<comment type="caution">
    <text evidence="2">The sequence shown here is derived from an EMBL/GenBank/DDBJ whole genome shotgun (WGS) entry which is preliminary data.</text>
</comment>
<dbReference type="Pfam" id="PF13521">
    <property type="entry name" value="AAA_28"/>
    <property type="match status" value="1"/>
</dbReference>
<reference evidence="2 3" key="1">
    <citation type="submission" date="2012-05" db="EMBL/GenBank/DDBJ databases">
        <title>Recombination and specialization in a pathogen metapopulation.</title>
        <authorList>
            <person name="Gardiner A."/>
            <person name="Kemen E."/>
            <person name="Schultz-Larsen T."/>
            <person name="MacLean D."/>
            <person name="Van Oosterhout C."/>
            <person name="Jones J.D.G."/>
        </authorList>
    </citation>
    <scope>NUCLEOTIDE SEQUENCE [LARGE SCALE GENOMIC DNA]</scope>
    <source>
        <strain evidence="2 3">Ac Nc2</strain>
    </source>
</reference>
<dbReference type="InParanoid" id="A0A024GEY7"/>
<dbReference type="EMBL" id="CAIX01000094">
    <property type="protein sequence ID" value="CCI45272.1"/>
    <property type="molecule type" value="Genomic_DNA"/>
</dbReference>
<feature type="domain" description="NadR/Ttd14 AAA" evidence="1">
    <location>
        <begin position="32"/>
        <end position="180"/>
    </location>
</feature>
<dbReference type="OrthoDB" id="15417at2759"/>
<gene>
    <name evidence="2" type="ORF">BN9_061450</name>
</gene>
<name>A0A024GEY7_9STRA</name>
<keyword evidence="3" id="KW-1185">Reference proteome</keyword>
<protein>
    <recommendedName>
        <fullName evidence="1">NadR/Ttd14 AAA domain-containing protein</fullName>
    </recommendedName>
</protein>
<dbReference type="AlphaFoldDB" id="A0A024GEY7"/>
<dbReference type="SUPFAM" id="SSF52540">
    <property type="entry name" value="P-loop containing nucleoside triphosphate hydrolases"/>
    <property type="match status" value="1"/>
</dbReference>
<accession>A0A024GEY7</accession>
<sequence>MAPITAKEFPPKMVQVDFSRIMESSRPQLTVVCLEGCHGSGKTVICNEMRARGYPVLDEAFLDMPSYSLDPQSLLMETYWVCNWFQSILRLENRLCLASARKNHTVFVDRSPYSAVFYARKGHLLQPLIQEQMQEIQNLRRIQFYTVHITVNPELLWRRICARLEREPERMRLHEADRAWMHQILDIYAAFSWDFKIQNDTSNLQTIVLEILHRLGIHDTNVDIGCDEKTTLITSNLWSMDSDADTHESEFDIDEDLSSVHA</sequence>